<evidence type="ECO:0000256" key="1">
    <source>
        <dbReference type="ARBA" id="ARBA00022801"/>
    </source>
</evidence>
<sequence>MILSVYRTITTWFRPLLVALFNPSIPLHLRWRTLCLQPITLLTYSINTIPYLFSRPFTVEYLPVFPSRSIRAIIFKHPGTGKGRPLRPLHVEIHGGSFIGGLAESNAHFDQRLAQETGAVIVSITYRFAPEHTFPCAIDDVDATIKWIQENAESKWGADPTLMTVSGFSCGGNLAMAATQQENCHAPAKTAFKAAVTFYGALDLRLEPGKKPKPADYPKSDPLEFLLPLFDAYAKAGRPAHMDDPRLHPGLAKRETLPERMLLVVAAIDILYEEQMAFKERINREARGDCEGDVVETFVADEGFHGYLEVPDAVVKKEVKDQAFSRAVEFLRKTYAMHGWEWA</sequence>
<dbReference type="AlphaFoldDB" id="A0A179FXR5"/>
<dbReference type="Proteomes" id="UP000078397">
    <property type="component" value="Unassembled WGS sequence"/>
</dbReference>
<name>A0A179FXR5_METCM</name>
<evidence type="ECO:0000313" key="3">
    <source>
        <dbReference type="EMBL" id="OAQ69759.1"/>
    </source>
</evidence>
<dbReference type="OrthoDB" id="19653at2759"/>
<dbReference type="InterPro" id="IPR013094">
    <property type="entry name" value="AB_hydrolase_3"/>
</dbReference>
<dbReference type="PANTHER" id="PTHR48081">
    <property type="entry name" value="AB HYDROLASE SUPERFAMILY PROTEIN C4A8.06C"/>
    <property type="match status" value="1"/>
</dbReference>
<dbReference type="PANTHER" id="PTHR48081:SF8">
    <property type="entry name" value="ALPHA_BETA HYDROLASE FOLD-3 DOMAIN-CONTAINING PROTEIN-RELATED"/>
    <property type="match status" value="1"/>
</dbReference>
<dbReference type="SUPFAM" id="SSF53474">
    <property type="entry name" value="alpha/beta-Hydrolases"/>
    <property type="match status" value="1"/>
</dbReference>
<organism evidence="3 4">
    <name type="scientific">Pochonia chlamydosporia 170</name>
    <dbReference type="NCBI Taxonomy" id="1380566"/>
    <lineage>
        <taxon>Eukaryota</taxon>
        <taxon>Fungi</taxon>
        <taxon>Dikarya</taxon>
        <taxon>Ascomycota</taxon>
        <taxon>Pezizomycotina</taxon>
        <taxon>Sordariomycetes</taxon>
        <taxon>Hypocreomycetidae</taxon>
        <taxon>Hypocreales</taxon>
        <taxon>Clavicipitaceae</taxon>
        <taxon>Pochonia</taxon>
    </lineage>
</organism>
<evidence type="ECO:0000313" key="4">
    <source>
        <dbReference type="Proteomes" id="UP000078397"/>
    </source>
</evidence>
<evidence type="ECO:0000259" key="2">
    <source>
        <dbReference type="Pfam" id="PF07859"/>
    </source>
</evidence>
<proteinExistence type="predicted"/>
<dbReference type="InterPro" id="IPR050300">
    <property type="entry name" value="GDXG_lipolytic_enzyme"/>
</dbReference>
<keyword evidence="1 3" id="KW-0378">Hydrolase</keyword>
<comment type="caution">
    <text evidence="3">The sequence shown here is derived from an EMBL/GenBank/DDBJ whole genome shotgun (WGS) entry which is preliminary data.</text>
</comment>
<accession>A0A179FXR5</accession>
<gene>
    <name evidence="3" type="ORF">VFPPC_02342</name>
</gene>
<protein>
    <submittedName>
        <fullName evidence="3">Alpha/beta hydrolase fold-3</fullName>
    </submittedName>
</protein>
<feature type="domain" description="Alpha/beta hydrolase fold-3" evidence="2">
    <location>
        <begin position="91"/>
        <end position="307"/>
    </location>
</feature>
<dbReference type="InterPro" id="IPR029058">
    <property type="entry name" value="AB_hydrolase_fold"/>
</dbReference>
<dbReference type="Gene3D" id="3.40.50.1820">
    <property type="entry name" value="alpha/beta hydrolase"/>
    <property type="match status" value="1"/>
</dbReference>
<dbReference type="GeneID" id="28846003"/>
<dbReference type="GO" id="GO:0016787">
    <property type="term" value="F:hydrolase activity"/>
    <property type="evidence" value="ECO:0007669"/>
    <property type="project" value="UniProtKB-KW"/>
</dbReference>
<keyword evidence="4" id="KW-1185">Reference proteome</keyword>
<reference evidence="3 4" key="1">
    <citation type="journal article" date="2016" name="PLoS Pathog.">
        <title>Biosynthesis of antibiotic leucinostatins in bio-control fungus Purpureocillium lilacinum and their inhibition on phytophthora revealed by genome mining.</title>
        <authorList>
            <person name="Wang G."/>
            <person name="Liu Z."/>
            <person name="Lin R."/>
            <person name="Li E."/>
            <person name="Mao Z."/>
            <person name="Ling J."/>
            <person name="Yang Y."/>
            <person name="Yin W.B."/>
            <person name="Xie B."/>
        </authorList>
    </citation>
    <scope>NUCLEOTIDE SEQUENCE [LARGE SCALE GENOMIC DNA]</scope>
    <source>
        <strain evidence="3">170</strain>
    </source>
</reference>
<dbReference type="STRING" id="1380566.A0A179FXR5"/>
<dbReference type="EMBL" id="LSBJ02000002">
    <property type="protein sequence ID" value="OAQ69759.1"/>
    <property type="molecule type" value="Genomic_DNA"/>
</dbReference>
<dbReference type="Pfam" id="PF07859">
    <property type="entry name" value="Abhydrolase_3"/>
    <property type="match status" value="1"/>
</dbReference>
<dbReference type="RefSeq" id="XP_018146296.1">
    <property type="nucleotide sequence ID" value="XM_018282009.1"/>
</dbReference>
<dbReference type="KEGG" id="pchm:VFPPC_02342"/>